<feature type="domain" description="DUF4424" evidence="2">
    <location>
        <begin position="20"/>
        <end position="330"/>
    </location>
</feature>
<feature type="chain" id="PRO_5042484629" description="DUF4424 domain-containing protein" evidence="1">
    <location>
        <begin position="21"/>
        <end position="338"/>
    </location>
</feature>
<proteinExistence type="predicted"/>
<dbReference type="Pfam" id="PF14415">
    <property type="entry name" value="DUF4424"/>
    <property type="match status" value="1"/>
</dbReference>
<dbReference type="RefSeq" id="WP_230365862.1">
    <property type="nucleotide sequence ID" value="NZ_JAJALK010000003.1"/>
</dbReference>
<sequence length="338" mass="36995">MRTLWLALALAATASLPARADDSSAALAAGGLVLEKTDKIALASEELYLSEKAVRIDYRFRNLTDADIETTIAFPMPDITGDREMLTAIPDPAHDNFLKFATEVDGRPAESQVEQRAFLVRNGAPPVEITDRLKGLGIPLMPTVEATEEALRRLGERRRLALAADGILERQVHKDGTIADVPLWTLKSKFWRRQVFPAGREITVRQSYVPSLGSLPSLSYGAPNVDPAQKAQYATRYCTEPAFEKAAQALYRRASADGSRSFQAYEQYLSYVITSGGNWAGPIGTFKLVVDKGDPATLIAFCGTNVKKTGPTTFEMVVKDYVPQRDIDILLLKSGTNG</sequence>
<evidence type="ECO:0000259" key="2">
    <source>
        <dbReference type="Pfam" id="PF14415"/>
    </source>
</evidence>
<dbReference type="Gene3D" id="2.60.40.3680">
    <property type="match status" value="2"/>
</dbReference>
<keyword evidence="1" id="KW-0732">Signal</keyword>
<protein>
    <recommendedName>
        <fullName evidence="2">DUF4424 domain-containing protein</fullName>
    </recommendedName>
</protein>
<feature type="signal peptide" evidence="1">
    <location>
        <begin position="1"/>
        <end position="20"/>
    </location>
</feature>
<dbReference type="Proteomes" id="UP001223420">
    <property type="component" value="Unassembled WGS sequence"/>
</dbReference>
<dbReference type="EMBL" id="JAUSWL010000002">
    <property type="protein sequence ID" value="MDQ0542588.1"/>
    <property type="molecule type" value="Genomic_DNA"/>
</dbReference>
<reference evidence="3" key="1">
    <citation type="submission" date="2023-07" db="EMBL/GenBank/DDBJ databases">
        <title>Genomic Encyclopedia of Type Strains, Phase IV (KMG-IV): sequencing the most valuable type-strain genomes for metagenomic binning, comparative biology and taxonomic classification.</title>
        <authorList>
            <person name="Goeker M."/>
        </authorList>
    </citation>
    <scope>NUCLEOTIDE SEQUENCE</scope>
    <source>
        <strain evidence="3">DSM 19569</strain>
    </source>
</reference>
<evidence type="ECO:0000256" key="1">
    <source>
        <dbReference type="SAM" id="SignalP"/>
    </source>
</evidence>
<name>A0AAJ1TR22_9HYPH</name>
<dbReference type="InterPro" id="IPR025538">
    <property type="entry name" value="DUF4424"/>
</dbReference>
<gene>
    <name evidence="3" type="ORF">QO001_001506</name>
</gene>
<dbReference type="AlphaFoldDB" id="A0AAJ1TR22"/>
<comment type="caution">
    <text evidence="3">The sequence shown here is derived from an EMBL/GenBank/DDBJ whole genome shotgun (WGS) entry which is preliminary data.</text>
</comment>
<evidence type="ECO:0000313" key="3">
    <source>
        <dbReference type="EMBL" id="MDQ0542588.1"/>
    </source>
</evidence>
<evidence type="ECO:0000313" key="4">
    <source>
        <dbReference type="Proteomes" id="UP001223420"/>
    </source>
</evidence>
<accession>A0AAJ1TR22</accession>
<organism evidence="3 4">
    <name type="scientific">Methylobacterium brachiatum</name>
    <dbReference type="NCBI Taxonomy" id="269660"/>
    <lineage>
        <taxon>Bacteria</taxon>
        <taxon>Pseudomonadati</taxon>
        <taxon>Pseudomonadota</taxon>
        <taxon>Alphaproteobacteria</taxon>
        <taxon>Hyphomicrobiales</taxon>
        <taxon>Methylobacteriaceae</taxon>
        <taxon>Methylobacterium</taxon>
    </lineage>
</organism>